<name>A0AAU7CGE8_9BACT</name>
<dbReference type="AlphaFoldDB" id="A0AAU7CGE8"/>
<organism evidence="3">
    <name type="scientific">Singulisphaera sp. Ch08</name>
    <dbReference type="NCBI Taxonomy" id="3120278"/>
    <lineage>
        <taxon>Bacteria</taxon>
        <taxon>Pseudomonadati</taxon>
        <taxon>Planctomycetota</taxon>
        <taxon>Planctomycetia</taxon>
        <taxon>Isosphaerales</taxon>
        <taxon>Isosphaeraceae</taxon>
        <taxon>Singulisphaera</taxon>
    </lineage>
</organism>
<dbReference type="PROSITE" id="PS51257">
    <property type="entry name" value="PROKAR_LIPOPROTEIN"/>
    <property type="match status" value="1"/>
</dbReference>
<accession>A0AAU7CGE8</accession>
<sequence>MVKSRELRPALLTTALLVGAALPLSSGCSKSQPLPPTQLTEPQVIKSTDARPATTPSPKVTIISPEPDHHVKKGDPIACKVRVETQPPGRLPEVVNINIRRGKKAAGGGFPAKVLQQDANSATLALELATPVKPGRYSLVAEALETLITEPSRPNEKTKYETRRTYSLPVDFSVDDSNSGK</sequence>
<proteinExistence type="predicted"/>
<evidence type="ECO:0000256" key="2">
    <source>
        <dbReference type="SAM" id="SignalP"/>
    </source>
</evidence>
<dbReference type="RefSeq" id="WP_406697325.1">
    <property type="nucleotide sequence ID" value="NZ_CP155447.1"/>
</dbReference>
<gene>
    <name evidence="3" type="ORF">V5E97_00630</name>
</gene>
<feature type="chain" id="PRO_5043459122" evidence="2">
    <location>
        <begin position="32"/>
        <end position="181"/>
    </location>
</feature>
<feature type="signal peptide" evidence="2">
    <location>
        <begin position="1"/>
        <end position="31"/>
    </location>
</feature>
<dbReference type="EMBL" id="CP155447">
    <property type="protein sequence ID" value="XBH04552.1"/>
    <property type="molecule type" value="Genomic_DNA"/>
</dbReference>
<evidence type="ECO:0000313" key="3">
    <source>
        <dbReference type="EMBL" id="XBH04552.1"/>
    </source>
</evidence>
<reference evidence="3" key="1">
    <citation type="submission" date="2024-05" db="EMBL/GenBank/DDBJ databases">
        <title>Planctomycetes of the genus Singulisphaera possess chitinolytic capabilities.</title>
        <authorList>
            <person name="Ivanova A."/>
        </authorList>
    </citation>
    <scope>NUCLEOTIDE SEQUENCE</scope>
    <source>
        <strain evidence="3">Ch08T</strain>
    </source>
</reference>
<feature type="region of interest" description="Disordered" evidence="1">
    <location>
        <begin position="27"/>
        <end position="73"/>
    </location>
</feature>
<keyword evidence="2" id="KW-0732">Signal</keyword>
<protein>
    <submittedName>
        <fullName evidence="3">Uncharacterized protein</fullName>
    </submittedName>
</protein>
<evidence type="ECO:0000256" key="1">
    <source>
        <dbReference type="SAM" id="MobiDB-lite"/>
    </source>
</evidence>